<dbReference type="SUPFAM" id="SSF54106">
    <property type="entry name" value="LysM domain"/>
    <property type="match status" value="3"/>
</dbReference>
<dbReference type="Gene3D" id="3.10.350.10">
    <property type="entry name" value="LysM domain"/>
    <property type="match status" value="3"/>
</dbReference>
<dbReference type="CDD" id="cd00118">
    <property type="entry name" value="LysM"/>
    <property type="match status" value="3"/>
</dbReference>
<dbReference type="SMART" id="SM00257">
    <property type="entry name" value="LysM"/>
    <property type="match status" value="3"/>
</dbReference>
<dbReference type="Pfam" id="PF01476">
    <property type="entry name" value="LysM"/>
    <property type="match status" value="3"/>
</dbReference>
<dbReference type="PANTHER" id="PTHR36842:SF1">
    <property type="entry name" value="PROTEIN TOLB"/>
    <property type="match status" value="1"/>
</dbReference>
<organism evidence="2 3">
    <name type="scientific">Bacillus suaedaesalsae</name>
    <dbReference type="NCBI Taxonomy" id="2810349"/>
    <lineage>
        <taxon>Bacteria</taxon>
        <taxon>Bacillati</taxon>
        <taxon>Bacillota</taxon>
        <taxon>Bacilli</taxon>
        <taxon>Bacillales</taxon>
        <taxon>Bacillaceae</taxon>
        <taxon>Bacillus</taxon>
    </lineage>
</organism>
<dbReference type="RefSeq" id="WP_204204997.1">
    <property type="nucleotide sequence ID" value="NZ_JAFELM010000043.1"/>
</dbReference>
<name>A0ABS2DM05_9BACI</name>
<dbReference type="Proteomes" id="UP001518925">
    <property type="component" value="Unassembled WGS sequence"/>
</dbReference>
<dbReference type="PROSITE" id="PS51782">
    <property type="entry name" value="LYSM"/>
    <property type="match status" value="3"/>
</dbReference>
<reference evidence="2 3" key="1">
    <citation type="submission" date="2021-02" db="EMBL/GenBank/DDBJ databases">
        <title>Bacillus sp. RD4P76, an endophyte from a halophyte.</title>
        <authorList>
            <person name="Sun J.-Q."/>
        </authorList>
    </citation>
    <scope>NUCLEOTIDE SEQUENCE [LARGE SCALE GENOMIC DNA]</scope>
    <source>
        <strain evidence="2 3">RD4P76</strain>
    </source>
</reference>
<evidence type="ECO:0000313" key="2">
    <source>
        <dbReference type="EMBL" id="MBM6619521.1"/>
    </source>
</evidence>
<sequence>MLRSSRQYFYTVRAGDTVSGMSSRFGVPIQAIIAANNLVLPYTLYIGQQLAIPLGYNRYRVIAGDSIYKIGEKFGVPISAIIEANQLVPPFMIYPEQVLLIPPGVPYYVVQRGDSLYGIANRFNVKTNGVPNYELIRSVNQLNSYTIFPGMRLVIPFAVTGEQGILAYISDRNGSFDLWLYELQTGTHTKMTTGLAASFSIPFWSPNNDKIAFVGKNQILYVIDVRQNTVATIDQLNVNGVHFIGWSSDSQKLAYSKQNTLVLYTLSSHTVKTVQINGVTDVMWFPNGTEILFQGTAENGLSQLYKMNVETMQRTKLTNNDDNPKNNVRLSPDGSYALYTTPGASISLIRTVNLLSGEIDQVKGGTLAKNYYPSWSPNSENISYSATAFSSGYYSEVRTVNRNGRNDRTVAISTCFATPITWSPDSGELIYLSGCTEEQFAKDAWFVNLLHPVPIHLFGGFNVVSISWSNNNRTGNSLFRSEEYRVQFLFPSHWRKQNEERYEGIDGFFQVSAIAGSSNIEDICQNEAHHSLNPYGTQPQIRKTTIEGEEACFIFPSDDQLPEMKNQAALIVRYPEPITIQGEVYQYFILWSDQNHIEDIAFSLSFI</sequence>
<feature type="domain" description="LysM" evidence="1">
    <location>
        <begin position="106"/>
        <end position="155"/>
    </location>
</feature>
<dbReference type="EMBL" id="JAFELM010000043">
    <property type="protein sequence ID" value="MBM6619521.1"/>
    <property type="molecule type" value="Genomic_DNA"/>
</dbReference>
<protein>
    <submittedName>
        <fullName evidence="2">LysM peptidoglycan-binding domain-containing protein</fullName>
    </submittedName>
</protein>
<evidence type="ECO:0000313" key="3">
    <source>
        <dbReference type="Proteomes" id="UP001518925"/>
    </source>
</evidence>
<dbReference type="Gene3D" id="2.120.10.30">
    <property type="entry name" value="TolB, C-terminal domain"/>
    <property type="match status" value="2"/>
</dbReference>
<comment type="caution">
    <text evidence="2">The sequence shown here is derived from an EMBL/GenBank/DDBJ whole genome shotgun (WGS) entry which is preliminary data.</text>
</comment>
<accession>A0ABS2DM05</accession>
<dbReference type="SUPFAM" id="SSF82171">
    <property type="entry name" value="DPP6 N-terminal domain-like"/>
    <property type="match status" value="1"/>
</dbReference>
<evidence type="ECO:0000259" key="1">
    <source>
        <dbReference type="PROSITE" id="PS51782"/>
    </source>
</evidence>
<dbReference type="PANTHER" id="PTHR36842">
    <property type="entry name" value="PROTEIN TOLB HOMOLOG"/>
    <property type="match status" value="1"/>
</dbReference>
<feature type="domain" description="LysM" evidence="1">
    <location>
        <begin position="57"/>
        <end position="101"/>
    </location>
</feature>
<gene>
    <name evidence="2" type="ORF">JR050_17810</name>
</gene>
<feature type="domain" description="LysM" evidence="1">
    <location>
        <begin position="8"/>
        <end position="52"/>
    </location>
</feature>
<dbReference type="InterPro" id="IPR018392">
    <property type="entry name" value="LysM"/>
</dbReference>
<dbReference type="InterPro" id="IPR036779">
    <property type="entry name" value="LysM_dom_sf"/>
</dbReference>
<dbReference type="InterPro" id="IPR011042">
    <property type="entry name" value="6-blade_b-propeller_TolB-like"/>
</dbReference>
<proteinExistence type="predicted"/>
<keyword evidence="3" id="KW-1185">Reference proteome</keyword>